<evidence type="ECO:0000256" key="2">
    <source>
        <dbReference type="SAM" id="MobiDB-lite"/>
    </source>
</evidence>
<protein>
    <submittedName>
        <fullName evidence="4">Terminase family protein</fullName>
    </submittedName>
</protein>
<sequence>MPHIGDGRYLVRCGWDDVPHLGTREKAELLAGTPPHLRDARSKGTPSLGAGAVYPVEESLITVAPFAVPDHWPRAYGLDVGWNRTAAIWGAWDREAACLYLTTEHYRAEALPAVHAAAIRARGAWIPGAVDPAARGRNTHDGRALMQDYLDLGLRLRPAANAVEAGILRLLDLLQTGRLKVFSTCRNWLAEWRLYRRDEQGRIVKAHDHLMDATRYLIMEYQTIAKTRPAPTPETAPGPIAPPTGDARAGY</sequence>
<dbReference type="Proteomes" id="UP000271227">
    <property type="component" value="Unassembled WGS sequence"/>
</dbReference>
<name>A0A3M0CWY8_9PROT</name>
<gene>
    <name evidence="4" type="ORF">BXY39_0403</name>
</gene>
<keyword evidence="5" id="KW-1185">Reference proteome</keyword>
<evidence type="ECO:0000313" key="4">
    <source>
        <dbReference type="EMBL" id="RMB11916.1"/>
    </source>
</evidence>
<dbReference type="Gene3D" id="3.30.420.280">
    <property type="match status" value="1"/>
</dbReference>
<dbReference type="EMBL" id="REFR01000009">
    <property type="protein sequence ID" value="RMB11916.1"/>
    <property type="molecule type" value="Genomic_DNA"/>
</dbReference>
<evidence type="ECO:0000313" key="5">
    <source>
        <dbReference type="Proteomes" id="UP000271227"/>
    </source>
</evidence>
<feature type="domain" description="Terminase large subunit gp17-like C-terminal" evidence="3">
    <location>
        <begin position="78"/>
        <end position="220"/>
    </location>
</feature>
<dbReference type="AlphaFoldDB" id="A0A3M0CWY8"/>
<keyword evidence="1" id="KW-1188">Viral release from host cell</keyword>
<feature type="region of interest" description="Disordered" evidence="2">
    <location>
        <begin position="227"/>
        <end position="251"/>
    </location>
</feature>
<dbReference type="OrthoDB" id="7594379at2"/>
<dbReference type="InParanoid" id="A0A3M0CWY8"/>
<dbReference type="Pfam" id="PF17289">
    <property type="entry name" value="Terminase_6C"/>
    <property type="match status" value="1"/>
</dbReference>
<organism evidence="4 5">
    <name type="scientific">Eilatimonas milleporae</name>
    <dbReference type="NCBI Taxonomy" id="911205"/>
    <lineage>
        <taxon>Bacteria</taxon>
        <taxon>Pseudomonadati</taxon>
        <taxon>Pseudomonadota</taxon>
        <taxon>Alphaproteobacteria</taxon>
        <taxon>Kordiimonadales</taxon>
        <taxon>Kordiimonadaceae</taxon>
        <taxon>Eilatimonas</taxon>
    </lineage>
</organism>
<comment type="caution">
    <text evidence="4">The sequence shown here is derived from an EMBL/GenBank/DDBJ whole genome shotgun (WGS) entry which is preliminary data.</text>
</comment>
<accession>A0A3M0CWY8</accession>
<evidence type="ECO:0000259" key="3">
    <source>
        <dbReference type="Pfam" id="PF17289"/>
    </source>
</evidence>
<dbReference type="InterPro" id="IPR035421">
    <property type="entry name" value="Terminase_6C"/>
</dbReference>
<evidence type="ECO:0000256" key="1">
    <source>
        <dbReference type="ARBA" id="ARBA00022612"/>
    </source>
</evidence>
<reference evidence="4 5" key="1">
    <citation type="submission" date="2018-10" db="EMBL/GenBank/DDBJ databases">
        <title>Genomic Encyclopedia of Archaeal and Bacterial Type Strains, Phase II (KMG-II): from individual species to whole genera.</title>
        <authorList>
            <person name="Goeker M."/>
        </authorList>
    </citation>
    <scope>NUCLEOTIDE SEQUENCE [LARGE SCALE GENOMIC DNA]</scope>
    <source>
        <strain evidence="4 5">DSM 25217</strain>
    </source>
</reference>
<proteinExistence type="predicted"/>
<feature type="compositionally biased region" description="Pro residues" evidence="2">
    <location>
        <begin position="230"/>
        <end position="242"/>
    </location>
</feature>